<dbReference type="Proteomes" id="UP000008234">
    <property type="component" value="Chromosome"/>
</dbReference>
<accession>D3R0C1</accession>
<evidence type="ECO:0000256" key="3">
    <source>
        <dbReference type="SAM" id="SignalP"/>
    </source>
</evidence>
<reference evidence="5" key="1">
    <citation type="submission" date="2009-12" db="EMBL/GenBank/DDBJ databases">
        <title>Sequence of Clostridiales genomosp. BVAB3 str. UPII9-5.</title>
        <authorList>
            <person name="Madupu R."/>
            <person name="Durkin A.S."/>
            <person name="Torralba M."/>
            <person name="Methe B."/>
            <person name="Sutton G.G."/>
            <person name="Strausberg R.L."/>
            <person name="Nelson K.E."/>
        </authorList>
    </citation>
    <scope>NUCLEOTIDE SEQUENCE [LARGE SCALE GENOMIC DNA]</scope>
    <source>
        <strain evidence="5">UPII9-5</strain>
    </source>
</reference>
<protein>
    <submittedName>
        <fullName evidence="4">Repeat protein</fullName>
    </submittedName>
</protein>
<sequence>MKYNRKNILFALLFTLSLAFCVIPVGINAETEEIYDCTGDKNVTNPFPEVITAAEVNELQNKTKSAYPFPCIVKTFSTPAGKEFRVVNGKGVGDTEENEELLIPYMNRPGRIDIYIFIPRVDRDDVYDGDGEIRLYKSSREFTYPDGSTDFDDNKAPKRNIPYTLEINNRLIGSDITRKISIKYNMRKNQTFIHVTMYLSKDDEAIFGGLSLNYEGSAAAPGYHAWVPLCSAQFHFVDDLFYRWAVNIAGSSEIPQRSAGETDHFSTRPFKRLDLPDLTAAKVISRIKFANNQSFSPYFVPLLSFDQDPKKTSVPRPTMQELTGTSIPGYLYYGNDIDTPAGGQFTATNTQKIGNYDYGVVRDKDDNLVTEKHYYLTFRPEPTRLVVRYKDLQNKFETGKPFALYTQNKLISNKLISNKLLTAEDPEPPTKAALQKMIQTETTTLLPGAAGYLAEGFAYLAPGEYLVEPNIAPPQGYEWVEEGSDPFSPAGKAKVEIAAHKKETDPTQKTVTFVLRRKLVAVRFISNNRLYANVRVQKSSSIDGDELTTESMPAEPSKDGYVFKEWNTAADGKGGTTFTGSTVVNDDMTVFAIFVANPYPQPGPPEQPIKPPEKPLKPNFPFLPVDCEGGEPGDDLPCPQPASLIGLPSWHLTRALTGSDEAASLAPLPATGERIYFAYRLTAIIALLLSGMTALARCLHGRMPTPTR</sequence>
<keyword evidence="5" id="KW-1185">Reference proteome</keyword>
<dbReference type="AlphaFoldDB" id="D3R0C1"/>
<name>D3R0C1_MAGIU</name>
<keyword evidence="3" id="KW-0732">Signal</keyword>
<feature type="transmembrane region" description="Helical" evidence="2">
    <location>
        <begin position="677"/>
        <end position="699"/>
    </location>
</feature>
<dbReference type="Pfam" id="PF09479">
    <property type="entry name" value="Flg_new"/>
    <property type="match status" value="1"/>
</dbReference>
<dbReference type="InterPro" id="IPR013378">
    <property type="entry name" value="InlB-like_B-rpt"/>
</dbReference>
<keyword evidence="2" id="KW-0472">Membrane</keyword>
<dbReference type="Gene3D" id="2.60.40.4270">
    <property type="entry name" value="Listeria-Bacteroides repeat domain"/>
    <property type="match status" value="1"/>
</dbReference>
<dbReference type="EMBL" id="CP001850">
    <property type="protein sequence ID" value="ADC90625.1"/>
    <property type="molecule type" value="Genomic_DNA"/>
</dbReference>
<keyword evidence="2" id="KW-0812">Transmembrane</keyword>
<evidence type="ECO:0000256" key="1">
    <source>
        <dbReference type="ARBA" id="ARBA00004196"/>
    </source>
</evidence>
<dbReference type="RefSeq" id="WP_012993989.1">
    <property type="nucleotide sequence ID" value="NC_013895.2"/>
</dbReference>
<evidence type="ECO:0000256" key="2">
    <source>
        <dbReference type="SAM" id="Phobius"/>
    </source>
</evidence>
<dbReference type="KEGG" id="clo:HMPREF0868_0290"/>
<organism evidence="4 5">
    <name type="scientific">Mageeibacillus indolicus (strain UPII9-5)</name>
    <name type="common">Clostridiales genomosp. BVAB3 (strain UPII9-5)</name>
    <dbReference type="NCBI Taxonomy" id="699246"/>
    <lineage>
        <taxon>Bacteria</taxon>
        <taxon>Bacillati</taxon>
        <taxon>Bacillota</taxon>
        <taxon>Clostridia</taxon>
        <taxon>Eubacteriales</taxon>
        <taxon>Oscillospiraceae</taxon>
        <taxon>Mageeibacillus</taxon>
    </lineage>
</organism>
<dbReference type="OrthoDB" id="2360352at2"/>
<dbReference type="InterPro" id="IPR042229">
    <property type="entry name" value="Listeria/Bacterioides_rpt_sf"/>
</dbReference>
<evidence type="ECO:0000313" key="4">
    <source>
        <dbReference type="EMBL" id="ADC90625.1"/>
    </source>
</evidence>
<proteinExistence type="predicted"/>
<feature type="signal peptide" evidence="3">
    <location>
        <begin position="1"/>
        <end position="19"/>
    </location>
</feature>
<dbReference type="HOGENOM" id="CLU_360851_0_0_9"/>
<keyword evidence="2" id="KW-1133">Transmembrane helix</keyword>
<feature type="chain" id="PRO_5039294545" evidence="3">
    <location>
        <begin position="20"/>
        <end position="708"/>
    </location>
</feature>
<comment type="subcellular location">
    <subcellularLocation>
        <location evidence="1">Cell envelope</location>
    </subcellularLocation>
</comment>
<gene>
    <name evidence="4" type="ordered locus">HMPREF0868_0290</name>
</gene>
<dbReference type="GO" id="GO:0030313">
    <property type="term" value="C:cell envelope"/>
    <property type="evidence" value="ECO:0007669"/>
    <property type="project" value="UniProtKB-SubCell"/>
</dbReference>
<evidence type="ECO:0000313" key="5">
    <source>
        <dbReference type="Proteomes" id="UP000008234"/>
    </source>
</evidence>
<dbReference type="STRING" id="699246.HMPREF0868_0290"/>